<dbReference type="InterPro" id="IPR004183">
    <property type="entry name" value="Xdiol_dOase_suB"/>
</dbReference>
<organism evidence="8 9">
    <name type="scientific">Rhodotorula toruloides (strain NP11)</name>
    <name type="common">Yeast</name>
    <name type="synonym">Rhodosporidium toruloides</name>
    <dbReference type="NCBI Taxonomy" id="1130832"/>
    <lineage>
        <taxon>Eukaryota</taxon>
        <taxon>Fungi</taxon>
        <taxon>Dikarya</taxon>
        <taxon>Basidiomycota</taxon>
        <taxon>Pucciniomycotina</taxon>
        <taxon>Microbotryomycetes</taxon>
        <taxon>Sporidiobolales</taxon>
        <taxon>Sporidiobolaceae</taxon>
        <taxon>Rhodotorula</taxon>
    </lineage>
</organism>
<name>M7WLY8_RHOT1</name>
<keyword evidence="3" id="KW-0479">Metal-binding</keyword>
<dbReference type="GO" id="GO:0016702">
    <property type="term" value="F:oxidoreductase activity, acting on single donors with incorporation of molecular oxygen, incorporation of two atoms of oxygen"/>
    <property type="evidence" value="ECO:0007669"/>
    <property type="project" value="UniProtKB-ARBA"/>
</dbReference>
<keyword evidence="8" id="KW-0223">Dioxygenase</keyword>
<dbReference type="eggNOG" id="ENOG502QS66">
    <property type="taxonomic scope" value="Eukaryota"/>
</dbReference>
<dbReference type="PANTHER" id="PTHR30096:SF0">
    <property type="entry name" value="4,5-DOPA DIOXYGENASE EXTRADIOL-LIKE PROTEIN"/>
    <property type="match status" value="1"/>
</dbReference>
<evidence type="ECO:0000256" key="6">
    <source>
        <dbReference type="SAM" id="SignalP"/>
    </source>
</evidence>
<dbReference type="GO" id="GO:0008270">
    <property type="term" value="F:zinc ion binding"/>
    <property type="evidence" value="ECO:0007669"/>
    <property type="project" value="InterPro"/>
</dbReference>
<evidence type="ECO:0000256" key="4">
    <source>
        <dbReference type="ARBA" id="ARBA00022833"/>
    </source>
</evidence>
<evidence type="ECO:0000313" key="8">
    <source>
        <dbReference type="EMBL" id="EMS19066.1"/>
    </source>
</evidence>
<evidence type="ECO:0000256" key="1">
    <source>
        <dbReference type="ARBA" id="ARBA00001947"/>
    </source>
</evidence>
<keyword evidence="5" id="KW-0560">Oxidoreductase</keyword>
<dbReference type="AlphaFoldDB" id="M7WLY8"/>
<dbReference type="EMBL" id="KB722673">
    <property type="protein sequence ID" value="EMS19066.1"/>
    <property type="molecule type" value="Genomic_DNA"/>
</dbReference>
<evidence type="ECO:0000256" key="3">
    <source>
        <dbReference type="ARBA" id="ARBA00022723"/>
    </source>
</evidence>
<keyword evidence="4" id="KW-0862">Zinc</keyword>
<dbReference type="Pfam" id="PF02900">
    <property type="entry name" value="LigB"/>
    <property type="match status" value="1"/>
</dbReference>
<dbReference type="Gene3D" id="3.40.830.10">
    <property type="entry name" value="LigB-like"/>
    <property type="match status" value="1"/>
</dbReference>
<evidence type="ECO:0000256" key="2">
    <source>
        <dbReference type="ARBA" id="ARBA00007581"/>
    </source>
</evidence>
<protein>
    <submittedName>
        <fullName evidence="8">Aromatic ring-opening dioxygenase</fullName>
    </submittedName>
</protein>
<keyword evidence="9" id="KW-1185">Reference proteome</keyword>
<dbReference type="GO" id="GO:0008198">
    <property type="term" value="F:ferrous iron binding"/>
    <property type="evidence" value="ECO:0007669"/>
    <property type="project" value="InterPro"/>
</dbReference>
<dbReference type="HOGENOM" id="CLU_046582_1_1_1"/>
<dbReference type="PANTHER" id="PTHR30096">
    <property type="entry name" value="4,5-DOPA DIOXYGENASE EXTRADIOL-LIKE PROTEIN"/>
    <property type="match status" value="1"/>
</dbReference>
<evidence type="ECO:0000313" key="9">
    <source>
        <dbReference type="Proteomes" id="UP000016926"/>
    </source>
</evidence>
<feature type="chain" id="PRO_5004087055" evidence="6">
    <location>
        <begin position="17"/>
        <end position="468"/>
    </location>
</feature>
<dbReference type="InterPro" id="IPR014436">
    <property type="entry name" value="Extradiol_dOase_DODA"/>
</dbReference>
<evidence type="ECO:0000259" key="7">
    <source>
        <dbReference type="Pfam" id="PF02900"/>
    </source>
</evidence>
<proteinExistence type="inferred from homology"/>
<keyword evidence="6" id="KW-0732">Signal</keyword>
<gene>
    <name evidence="8" type="ORF">RHTO_05438</name>
</gene>
<dbReference type="Proteomes" id="UP000016926">
    <property type="component" value="Unassembled WGS sequence"/>
</dbReference>
<feature type="signal peptide" evidence="6">
    <location>
        <begin position="1"/>
        <end position="16"/>
    </location>
</feature>
<reference evidence="8 9" key="1">
    <citation type="journal article" date="2012" name="Nat. Commun.">
        <title>A multi-omic map of the lipid-producing yeast Rhodosporidium toruloides.</title>
        <authorList>
            <person name="Zhu Z."/>
            <person name="Zhang S."/>
            <person name="Liu H."/>
            <person name="Shen H."/>
            <person name="Lin X."/>
            <person name="Yang F."/>
            <person name="Zhou Y.J."/>
            <person name="Jin G."/>
            <person name="Ye M."/>
            <person name="Zou H."/>
            <person name="Zou H."/>
            <person name="Zhao Z.K."/>
        </authorList>
    </citation>
    <scope>NUCLEOTIDE SEQUENCE [LARGE SCALE GENOMIC DNA]</scope>
    <source>
        <strain evidence="8 9">NP11</strain>
    </source>
</reference>
<evidence type="ECO:0000256" key="5">
    <source>
        <dbReference type="ARBA" id="ARBA00023002"/>
    </source>
</evidence>
<dbReference type="RefSeq" id="XP_016270185.1">
    <property type="nucleotide sequence ID" value="XM_016419100.1"/>
</dbReference>
<feature type="domain" description="Extradiol ring-cleavage dioxygenase class III enzyme subunit B" evidence="7">
    <location>
        <begin position="205"/>
        <end position="445"/>
    </location>
</feature>
<dbReference type="GeneID" id="27369451"/>
<comment type="cofactor">
    <cofactor evidence="1">
        <name>Zn(2+)</name>
        <dbReference type="ChEBI" id="CHEBI:29105"/>
    </cofactor>
</comment>
<dbReference type="CDD" id="cd07363">
    <property type="entry name" value="45_DOPA_Dioxygenase"/>
    <property type="match status" value="1"/>
</dbReference>
<sequence length="468" mass="49576">MLVQLVLALQASLVVVEVLPLSGNSTSRATTLVAGLPAELPPQPTIPLSRGVLLVAALALALAALFSSPHSTNLGIALTTLSALVSQCMTRSWTRLAAIVPALAVPSAKNSSRPLSTFAAVPSPLAFPATMGSFSSAASQGRDDGAEILDSPSEWRAALSALPSLADLHDVLPTIFLAHGSPMLIHPPHLANARSGPLLSIQGPEGPLVAFLKDLGPLLMEKYTPRAIVVLSAHWETEGGGVVTDYGDKNPLLFDYYGFPKELYEVTFKSRGDKAIAQRVVQVLKEGGIESARLTNKLEPRGEDGRGFMGPGLDHGVFVPFKLMFKDEAPVPIIQVSIPSDLSPATQHALGAALSPLRREGILLIAGGLTVHTFRDFGSFSPAAAAEKYRVWEKAIVDAVAVKDPKARHRALFSLVHHPSFRSAHPREEHFVPLYVAQGAGETGNIEGREGARVVCGLWGSKTVVFGV</sequence>
<dbReference type="SUPFAM" id="SSF53213">
    <property type="entry name" value="LigB-like"/>
    <property type="match status" value="1"/>
</dbReference>
<comment type="similarity">
    <text evidence="2">Belongs to the DODA-type extradiol aromatic ring-opening dioxygenase family.</text>
</comment>
<dbReference type="OrthoDB" id="7396853at2759"/>
<accession>M7WLY8</accession>